<keyword evidence="1" id="KW-1133">Transmembrane helix</keyword>
<proteinExistence type="predicted"/>
<dbReference type="PANTHER" id="PTHR41795:SF1">
    <property type="entry name" value="EXOPOLYSACCHARIDE SYNTHESIS PROTEIN"/>
    <property type="match status" value="1"/>
</dbReference>
<keyword evidence="1" id="KW-0812">Transmembrane</keyword>
<keyword evidence="1" id="KW-0472">Membrane</keyword>
<gene>
    <name evidence="2" type="ORF">ABIC75_000302</name>
</gene>
<dbReference type="EMBL" id="JBEPMU010000001">
    <property type="protein sequence ID" value="MET3650600.1"/>
    <property type="molecule type" value="Genomic_DNA"/>
</dbReference>
<feature type="transmembrane region" description="Helical" evidence="1">
    <location>
        <begin position="64"/>
        <end position="93"/>
    </location>
</feature>
<dbReference type="Pfam" id="PF06055">
    <property type="entry name" value="ExoD"/>
    <property type="match status" value="1"/>
</dbReference>
<keyword evidence="3" id="KW-1185">Reference proteome</keyword>
<evidence type="ECO:0008006" key="4">
    <source>
        <dbReference type="Google" id="ProtNLM"/>
    </source>
</evidence>
<accession>A0ABV2JP51</accession>
<evidence type="ECO:0000256" key="1">
    <source>
        <dbReference type="SAM" id="Phobius"/>
    </source>
</evidence>
<dbReference type="Proteomes" id="UP001549184">
    <property type="component" value="Unassembled WGS sequence"/>
</dbReference>
<protein>
    <recommendedName>
        <fullName evidence="4">Exopolysaccharide biosynthesis protein</fullName>
    </recommendedName>
</protein>
<sequence>MALVAAQLVMGRTRPWLPAALRNRQLGRSSAALVLRAIPVLQRLEKVVHPRAGWPTPAWMRVPVGTACFLLAIIVALPIPFGNMLPGLAVVLFSLGMMEKDGKALWLALAVAIAGLVLIALVSVGAYEGIQQARGHLSLTMNCVTVTDSPT</sequence>
<comment type="caution">
    <text evidence="2">The sequence shown here is derived from an EMBL/GenBank/DDBJ whole genome shotgun (WGS) entry which is preliminary data.</text>
</comment>
<feature type="transmembrane region" description="Helical" evidence="1">
    <location>
        <begin position="105"/>
        <end position="127"/>
    </location>
</feature>
<organism evidence="2 3">
    <name type="scientific">Dyella japonica</name>
    <dbReference type="NCBI Taxonomy" id="231455"/>
    <lineage>
        <taxon>Bacteria</taxon>
        <taxon>Pseudomonadati</taxon>
        <taxon>Pseudomonadota</taxon>
        <taxon>Gammaproteobacteria</taxon>
        <taxon>Lysobacterales</taxon>
        <taxon>Rhodanobacteraceae</taxon>
        <taxon>Dyella</taxon>
    </lineage>
</organism>
<reference evidence="2 3" key="1">
    <citation type="submission" date="2024-06" db="EMBL/GenBank/DDBJ databases">
        <title>Sorghum-associated microbial communities from plants grown in Nebraska, USA.</title>
        <authorList>
            <person name="Schachtman D."/>
        </authorList>
    </citation>
    <scope>NUCLEOTIDE SEQUENCE [LARGE SCALE GENOMIC DNA]</scope>
    <source>
        <strain evidence="2 3">1073</strain>
    </source>
</reference>
<evidence type="ECO:0000313" key="3">
    <source>
        <dbReference type="Proteomes" id="UP001549184"/>
    </source>
</evidence>
<evidence type="ECO:0000313" key="2">
    <source>
        <dbReference type="EMBL" id="MET3650600.1"/>
    </source>
</evidence>
<name>A0ABV2JP51_9GAMM</name>
<dbReference type="PANTHER" id="PTHR41795">
    <property type="entry name" value="EXOPOLYSACCHARIDE SYNTHESIS PROTEIN"/>
    <property type="match status" value="1"/>
</dbReference>
<dbReference type="InterPro" id="IPR010331">
    <property type="entry name" value="ExoD"/>
</dbReference>